<evidence type="ECO:0000256" key="5">
    <source>
        <dbReference type="SAM" id="Phobius"/>
    </source>
</evidence>
<dbReference type="EMBL" id="CP039126">
    <property type="protein sequence ID" value="QMW78366.1"/>
    <property type="molecule type" value="Genomic_DNA"/>
</dbReference>
<dbReference type="PANTHER" id="PTHR46663">
    <property type="entry name" value="DIGUANYLATE CYCLASE DGCT-RELATED"/>
    <property type="match status" value="1"/>
</dbReference>
<dbReference type="GO" id="GO:0007165">
    <property type="term" value="P:signal transduction"/>
    <property type="evidence" value="ECO:0007669"/>
    <property type="project" value="UniProtKB-ARBA"/>
</dbReference>
<name>A0A7G5MUS3_9FIRM</name>
<dbReference type="PANTHER" id="PTHR46663:SF2">
    <property type="entry name" value="GGDEF DOMAIN-CONTAINING PROTEIN"/>
    <property type="match status" value="1"/>
</dbReference>
<evidence type="ECO:0000313" key="9">
    <source>
        <dbReference type="Proteomes" id="UP000515789"/>
    </source>
</evidence>
<protein>
    <submittedName>
        <fullName evidence="8">Sensor domain-containing diguanylate cyclase</fullName>
    </submittedName>
</protein>
<dbReference type="SMART" id="SM00267">
    <property type="entry name" value="GGDEF"/>
    <property type="match status" value="1"/>
</dbReference>
<evidence type="ECO:0000256" key="1">
    <source>
        <dbReference type="ARBA" id="ARBA00004370"/>
    </source>
</evidence>
<comment type="subcellular location">
    <subcellularLocation>
        <location evidence="1">Membrane</location>
    </subcellularLocation>
</comment>
<dbReference type="RefSeq" id="WP_018598149.1">
    <property type="nucleotide sequence ID" value="NZ_AP031416.1"/>
</dbReference>
<keyword evidence="4 5" id="KW-0472">Membrane</keyword>
<dbReference type="PROSITE" id="PS51257">
    <property type="entry name" value="PROKAR_LIPOPROTEIN"/>
    <property type="match status" value="1"/>
</dbReference>
<dbReference type="GO" id="GO:0003824">
    <property type="term" value="F:catalytic activity"/>
    <property type="evidence" value="ECO:0007669"/>
    <property type="project" value="UniProtKB-ARBA"/>
</dbReference>
<keyword evidence="3 5" id="KW-1133">Transmembrane helix</keyword>
<dbReference type="SUPFAM" id="SSF55073">
    <property type="entry name" value="Nucleotide cyclase"/>
    <property type="match status" value="1"/>
</dbReference>
<organism evidence="8 9">
    <name type="scientific">Blautia producta</name>
    <dbReference type="NCBI Taxonomy" id="33035"/>
    <lineage>
        <taxon>Bacteria</taxon>
        <taxon>Bacillati</taxon>
        <taxon>Bacillota</taxon>
        <taxon>Clostridia</taxon>
        <taxon>Lachnospirales</taxon>
        <taxon>Lachnospiraceae</taxon>
        <taxon>Blautia</taxon>
    </lineage>
</organism>
<gene>
    <name evidence="8" type="ORF">E5259_12615</name>
</gene>
<feature type="transmembrane region" description="Helical" evidence="5">
    <location>
        <begin position="12"/>
        <end position="32"/>
    </location>
</feature>
<dbReference type="Pfam" id="PF03924">
    <property type="entry name" value="CHASE"/>
    <property type="match status" value="1"/>
</dbReference>
<feature type="domain" description="GGDEF" evidence="7">
    <location>
        <begin position="315"/>
        <end position="446"/>
    </location>
</feature>
<accession>A0A7G5MUS3</accession>
<evidence type="ECO:0000256" key="3">
    <source>
        <dbReference type="ARBA" id="ARBA00022989"/>
    </source>
</evidence>
<evidence type="ECO:0000256" key="2">
    <source>
        <dbReference type="ARBA" id="ARBA00022692"/>
    </source>
</evidence>
<evidence type="ECO:0000313" key="8">
    <source>
        <dbReference type="EMBL" id="QMW78366.1"/>
    </source>
</evidence>
<proteinExistence type="predicted"/>
<dbReference type="AlphaFoldDB" id="A0A7G5MUS3"/>
<dbReference type="InterPro" id="IPR042240">
    <property type="entry name" value="CHASE_sf"/>
</dbReference>
<dbReference type="NCBIfam" id="TIGR00254">
    <property type="entry name" value="GGDEF"/>
    <property type="match status" value="1"/>
</dbReference>
<dbReference type="SMART" id="SM01079">
    <property type="entry name" value="CHASE"/>
    <property type="match status" value="1"/>
</dbReference>
<dbReference type="InterPro" id="IPR043128">
    <property type="entry name" value="Rev_trsase/Diguanyl_cyclase"/>
</dbReference>
<dbReference type="Proteomes" id="UP000515789">
    <property type="component" value="Chromosome"/>
</dbReference>
<dbReference type="GO" id="GO:0016020">
    <property type="term" value="C:membrane"/>
    <property type="evidence" value="ECO:0007669"/>
    <property type="project" value="UniProtKB-SubCell"/>
</dbReference>
<dbReference type="GeneID" id="75050880"/>
<dbReference type="CDD" id="cd01949">
    <property type="entry name" value="GGDEF"/>
    <property type="match status" value="1"/>
</dbReference>
<reference evidence="8 9" key="1">
    <citation type="submission" date="2019-04" db="EMBL/GenBank/DDBJ databases">
        <authorList>
            <person name="Schori C."/>
            <person name="Ahrens C."/>
        </authorList>
    </citation>
    <scope>NUCLEOTIDE SEQUENCE [LARGE SCALE GENOMIC DNA]</scope>
    <source>
        <strain evidence="8 9">DSM 2950</strain>
    </source>
</reference>
<dbReference type="InterPro" id="IPR000160">
    <property type="entry name" value="GGDEF_dom"/>
</dbReference>
<dbReference type="Pfam" id="PF00990">
    <property type="entry name" value="GGDEF"/>
    <property type="match status" value="1"/>
</dbReference>
<dbReference type="PROSITE" id="PS50887">
    <property type="entry name" value="GGDEF"/>
    <property type="match status" value="1"/>
</dbReference>
<evidence type="ECO:0000259" key="6">
    <source>
        <dbReference type="PROSITE" id="PS50839"/>
    </source>
</evidence>
<dbReference type="InterPro" id="IPR029787">
    <property type="entry name" value="Nucleotide_cyclase"/>
</dbReference>
<dbReference type="Gene3D" id="3.30.70.270">
    <property type="match status" value="1"/>
</dbReference>
<dbReference type="InterPro" id="IPR006189">
    <property type="entry name" value="CHASE_dom"/>
</dbReference>
<dbReference type="PROSITE" id="PS50839">
    <property type="entry name" value="CHASE"/>
    <property type="match status" value="1"/>
</dbReference>
<dbReference type="Gene3D" id="3.30.450.350">
    <property type="entry name" value="CHASE domain"/>
    <property type="match status" value="1"/>
</dbReference>
<evidence type="ECO:0000259" key="7">
    <source>
        <dbReference type="PROSITE" id="PS50887"/>
    </source>
</evidence>
<evidence type="ECO:0000256" key="4">
    <source>
        <dbReference type="ARBA" id="ARBA00023136"/>
    </source>
</evidence>
<feature type="domain" description="CHASE" evidence="6">
    <location>
        <begin position="106"/>
        <end position="197"/>
    </location>
</feature>
<keyword evidence="2 5" id="KW-0812">Transmembrane</keyword>
<sequence length="446" mass="50693">MHERIKGSFRYFVITAVCLFLILGCLVLYAGVQEANLKKAEAVRETKIYAERIEALLNSLFHKTDILESIIITSNGEVPEETFRDLARSMIDTPGIRAVQYLPGGVVRYCYPLEGNEEVIGDNIFQNPSRKRDARLAVDTKEIALSGPYDLDQGGFGLVARNPIFLTNKEGEESFWGFSVIILDLPDAIGDIHLEELRQSGYEYSLHCMVDDQPVVVTQSTDFTGQWTIDNSIRVPNHIWTLTLQSKTGWFPWREMTVKAVIILLLSLLCGELVYMNKKKQDQIHRMAVTDELTGTYNRRWLKQYLEKSCMKKTQPFMLLYMDLDGFKKINDVLGHGYGDQLLVEVARRLEKFLGPSDILSRIGGDEFVMILKLDADNKARQEVDKKIHKVISEPYNLSGDATEESVGISVGIAFFPEDGTDHEHLLKIADERMYMDKQKSAASNY</sequence>
<dbReference type="InterPro" id="IPR052163">
    <property type="entry name" value="DGC-Regulatory_Protein"/>
</dbReference>